<reference evidence="3" key="1">
    <citation type="journal article" date="2019" name="Int. J. Syst. Evol. Microbiol.">
        <title>The Global Catalogue of Microorganisms (GCM) 10K type strain sequencing project: providing services to taxonomists for standard genome sequencing and annotation.</title>
        <authorList>
            <consortium name="The Broad Institute Genomics Platform"/>
            <consortium name="The Broad Institute Genome Sequencing Center for Infectious Disease"/>
            <person name="Wu L."/>
            <person name="Ma J."/>
        </authorList>
    </citation>
    <scope>NUCLEOTIDE SEQUENCE [LARGE SCALE GENOMIC DNA]</scope>
    <source>
        <strain evidence="3">CCM 8702</strain>
    </source>
</reference>
<dbReference type="EMBL" id="BMDD01000003">
    <property type="protein sequence ID" value="GGH79521.1"/>
    <property type="molecule type" value="Genomic_DNA"/>
</dbReference>
<keyword evidence="1" id="KW-0812">Transmembrane</keyword>
<feature type="transmembrane region" description="Helical" evidence="1">
    <location>
        <begin position="30"/>
        <end position="57"/>
    </location>
</feature>
<keyword evidence="3" id="KW-1185">Reference proteome</keyword>
<accession>A0ABQ1ZX59</accession>
<evidence type="ECO:0000313" key="3">
    <source>
        <dbReference type="Proteomes" id="UP000605427"/>
    </source>
</evidence>
<organism evidence="2 3">
    <name type="scientific">Saccharibacillus endophyticus</name>
    <dbReference type="NCBI Taxonomy" id="2060666"/>
    <lineage>
        <taxon>Bacteria</taxon>
        <taxon>Bacillati</taxon>
        <taxon>Bacillota</taxon>
        <taxon>Bacilli</taxon>
        <taxon>Bacillales</taxon>
        <taxon>Paenibacillaceae</taxon>
        <taxon>Saccharibacillus</taxon>
    </lineage>
</organism>
<feature type="transmembrane region" description="Helical" evidence="1">
    <location>
        <begin position="77"/>
        <end position="105"/>
    </location>
</feature>
<protein>
    <recommendedName>
        <fullName evidence="4">DUF975 family protein</fullName>
    </recommendedName>
</protein>
<keyword evidence="1" id="KW-0472">Membrane</keyword>
<evidence type="ECO:0008006" key="4">
    <source>
        <dbReference type="Google" id="ProtNLM"/>
    </source>
</evidence>
<dbReference type="RefSeq" id="WP_172244144.1">
    <property type="nucleotide sequence ID" value="NZ_BMDD01000003.1"/>
</dbReference>
<feature type="transmembrane region" description="Helical" evidence="1">
    <location>
        <begin position="126"/>
        <end position="154"/>
    </location>
</feature>
<feature type="transmembrane region" description="Helical" evidence="1">
    <location>
        <begin position="205"/>
        <end position="228"/>
    </location>
</feature>
<sequence>MDDRSAYGYDRSRQTYAQVPGYWDFLKYHLLLMALPTVIALILLYGQLSYFVVMMIYGFQTMAGGGSEITGEQWGTVLVGFFQLLAFGAVAGIMIRVVSAGLFFLPTLARSGRLNLGTIMRTGLRYFFPTLFVMIAVGLIVGIASSILSFIPIINILSTLIVFYVQALTSIYYDYWFSYNEAAGRPVYGGPTDRLKALYGKDGTFWLYALFLALSYIVLASVFVKPFIQMKITERMGMLESSRNW</sequence>
<evidence type="ECO:0000256" key="1">
    <source>
        <dbReference type="SAM" id="Phobius"/>
    </source>
</evidence>
<keyword evidence="1" id="KW-1133">Transmembrane helix</keyword>
<name>A0ABQ1ZX59_9BACL</name>
<evidence type="ECO:0000313" key="2">
    <source>
        <dbReference type="EMBL" id="GGH79521.1"/>
    </source>
</evidence>
<proteinExistence type="predicted"/>
<dbReference type="Proteomes" id="UP000605427">
    <property type="component" value="Unassembled WGS sequence"/>
</dbReference>
<gene>
    <name evidence="2" type="ORF">GCM10007362_26440</name>
</gene>
<comment type="caution">
    <text evidence="2">The sequence shown here is derived from an EMBL/GenBank/DDBJ whole genome shotgun (WGS) entry which is preliminary data.</text>
</comment>